<dbReference type="AlphaFoldDB" id="A0A074LQC8"/>
<name>A0A074LQC8_9BACL</name>
<comment type="caution">
    <text evidence="1">The sequence shown here is derived from an EMBL/GenBank/DDBJ whole genome shotgun (WGS) entry which is preliminary data.</text>
</comment>
<evidence type="ECO:0000313" key="1">
    <source>
        <dbReference type="EMBL" id="KEO84356.1"/>
    </source>
</evidence>
<protein>
    <recommendedName>
        <fullName evidence="3">ABM domain-containing protein</fullName>
    </recommendedName>
</protein>
<evidence type="ECO:0000313" key="2">
    <source>
        <dbReference type="Proteomes" id="UP000027931"/>
    </source>
</evidence>
<organism evidence="1 2">
    <name type="scientific">Tumebacillus flagellatus</name>
    <dbReference type="NCBI Taxonomy" id="1157490"/>
    <lineage>
        <taxon>Bacteria</taxon>
        <taxon>Bacillati</taxon>
        <taxon>Bacillota</taxon>
        <taxon>Bacilli</taxon>
        <taxon>Bacillales</taxon>
        <taxon>Alicyclobacillaceae</taxon>
        <taxon>Tumebacillus</taxon>
    </lineage>
</organism>
<keyword evidence="2" id="KW-1185">Reference proteome</keyword>
<dbReference type="STRING" id="1157490.EL26_04415"/>
<sequence>MLNIDTKQLLVVNHFEITENSQASVEALFTASEARKSLKHAVLYKGLSDNRYVLLYEVADFAEWQAKLESAAYREFVQELTPYLASDFHQEIAGLVEAVRDRETLAPTTPFMQLRHIEVPLSGIEPYLDWRRRRIFEYVKKNDLVGSFLAFHSVVSTTPGVLFVVEFSHDPVEYRNSFLTPEYQVIIKEAGHDHIKGGLNTVEYQLAVAPLALQSSH</sequence>
<dbReference type="EMBL" id="JMIR01000004">
    <property type="protein sequence ID" value="KEO84356.1"/>
    <property type="molecule type" value="Genomic_DNA"/>
</dbReference>
<dbReference type="OrthoDB" id="3690318at2"/>
<gene>
    <name evidence="1" type="ORF">EL26_04415</name>
</gene>
<dbReference type="Proteomes" id="UP000027931">
    <property type="component" value="Unassembled WGS sequence"/>
</dbReference>
<dbReference type="eggNOG" id="ENOG502ZC2D">
    <property type="taxonomic scope" value="Bacteria"/>
</dbReference>
<reference evidence="1 2" key="1">
    <citation type="journal article" date="2013" name="Int. J. Syst. Evol. Microbiol.">
        <title>Tumebacillus flagellatus sp. nov., an alpha-amylase/pullulanase-producing bacterium isolated from cassava wastewater.</title>
        <authorList>
            <person name="Wang Q."/>
            <person name="Xie N."/>
            <person name="Qin Y."/>
            <person name="Shen N."/>
            <person name="Zhu J."/>
            <person name="Mi H."/>
            <person name="Huang R."/>
        </authorList>
    </citation>
    <scope>NUCLEOTIDE SEQUENCE [LARGE SCALE GENOMIC DNA]</scope>
    <source>
        <strain evidence="1 2">GST4</strain>
    </source>
</reference>
<dbReference type="RefSeq" id="WP_052035977.1">
    <property type="nucleotide sequence ID" value="NZ_JMIR01000004.1"/>
</dbReference>
<accession>A0A074LQC8</accession>
<proteinExistence type="predicted"/>
<evidence type="ECO:0008006" key="3">
    <source>
        <dbReference type="Google" id="ProtNLM"/>
    </source>
</evidence>